<protein>
    <submittedName>
        <fullName evidence="3">Pilus assembly protein FilA</fullName>
    </submittedName>
</protein>
<dbReference type="Pfam" id="PF19657">
    <property type="entry name" value="DUF6160"/>
    <property type="match status" value="1"/>
</dbReference>
<dbReference type="AlphaFoldDB" id="A0A3A8G300"/>
<gene>
    <name evidence="3" type="ORF">D7V64_10020</name>
</gene>
<reference evidence="3 4" key="1">
    <citation type="submission" date="2018-09" db="EMBL/GenBank/DDBJ databases">
        <title>The draft genome of Acinetobacter spp. strains.</title>
        <authorList>
            <person name="Qin J."/>
            <person name="Feng Y."/>
            <person name="Zong Z."/>
        </authorList>
    </citation>
    <scope>NUCLEOTIDE SEQUENCE [LARGE SCALE GENOMIC DNA]</scope>
    <source>
        <strain evidence="3 4">WCHAc060002</strain>
    </source>
</reference>
<feature type="signal peptide" evidence="1">
    <location>
        <begin position="1"/>
        <end position="21"/>
    </location>
</feature>
<name>A0A3A8G300_9GAMM</name>
<keyword evidence="1" id="KW-0732">Signal</keyword>
<proteinExistence type="predicted"/>
<organism evidence="3 4">
    <name type="scientific">Acinetobacter cumulans</name>
    <dbReference type="NCBI Taxonomy" id="2136182"/>
    <lineage>
        <taxon>Bacteria</taxon>
        <taxon>Pseudomonadati</taxon>
        <taxon>Pseudomonadota</taxon>
        <taxon>Gammaproteobacteria</taxon>
        <taxon>Moraxellales</taxon>
        <taxon>Moraxellaceae</taxon>
        <taxon>Acinetobacter</taxon>
    </lineage>
</organism>
<evidence type="ECO:0000256" key="1">
    <source>
        <dbReference type="SAM" id="SignalP"/>
    </source>
</evidence>
<evidence type="ECO:0000259" key="2">
    <source>
        <dbReference type="Pfam" id="PF19657"/>
    </source>
</evidence>
<feature type="chain" id="PRO_5017481586" evidence="1">
    <location>
        <begin position="22"/>
        <end position="319"/>
    </location>
</feature>
<evidence type="ECO:0000313" key="4">
    <source>
        <dbReference type="Proteomes" id="UP000281084"/>
    </source>
</evidence>
<comment type="caution">
    <text evidence="3">The sequence shown here is derived from an EMBL/GenBank/DDBJ whole genome shotgun (WGS) entry which is preliminary data.</text>
</comment>
<accession>A0A3A8G300</accession>
<dbReference type="EMBL" id="RAXZ01000011">
    <property type="protein sequence ID" value="RKG52396.1"/>
    <property type="molecule type" value="Genomic_DNA"/>
</dbReference>
<feature type="domain" description="DUF6160" evidence="2">
    <location>
        <begin position="1"/>
        <end position="75"/>
    </location>
</feature>
<dbReference type="RefSeq" id="WP_120367611.1">
    <property type="nucleotide sequence ID" value="NZ_RAXZ01000011.1"/>
</dbReference>
<dbReference type="Proteomes" id="UP000281084">
    <property type="component" value="Unassembled WGS sequence"/>
</dbReference>
<dbReference type="InterPro" id="IPR046158">
    <property type="entry name" value="DUF6160"/>
</dbReference>
<evidence type="ECO:0000313" key="3">
    <source>
        <dbReference type="EMBL" id="RKG52396.1"/>
    </source>
</evidence>
<sequence length="319" mass="32111">MKKFTKLVLVSSMAISANAMAMQAMDDAALSTTTGQDGINIGIGIAQIQIDKVYVHDNDGLSLTTTDAAGVTSDIPKGEAGFGGTNTAGAIGINGITITGNPNSLLDSHNLMDLQIDSDGSKDGAFLNISAQVSGLNIKIGEISVAASGTATTGRRGVVAGSENAILSGLTITTGKMNANIQLGSTPQGAMIKLDTTMQGGLEISDLGILDNANKGQIWLGKISVNDANGKDLTIKSNVNVKANGLELINTQNATGTDIYVQAIALGAKPTAALGGRGSATAGSIGDVEVQGLKTYYVAGGTAAAPVFAQGSKITITGR</sequence>